<comment type="caution">
    <text evidence="1">The sequence shown here is derived from an EMBL/GenBank/DDBJ whole genome shotgun (WGS) entry which is preliminary data.</text>
</comment>
<sequence>MKTHRLALQGRAAKRNENPYWNVRGMGKPRAVHRLKNKLRETNNNDGFPWRFTGFYGHPKERLREINWELLWQLGQDQSLPWLLWVILMRLFILLRNKVVITEGKRVWPRSDQCFLTVSSMIRDLQGVGSLGNEAGLLRPIFGRG</sequence>
<gene>
    <name evidence="1" type="ORF">EPI10_020135</name>
</gene>
<organism evidence="1 2">
    <name type="scientific">Gossypium australe</name>
    <dbReference type="NCBI Taxonomy" id="47621"/>
    <lineage>
        <taxon>Eukaryota</taxon>
        <taxon>Viridiplantae</taxon>
        <taxon>Streptophyta</taxon>
        <taxon>Embryophyta</taxon>
        <taxon>Tracheophyta</taxon>
        <taxon>Spermatophyta</taxon>
        <taxon>Magnoliopsida</taxon>
        <taxon>eudicotyledons</taxon>
        <taxon>Gunneridae</taxon>
        <taxon>Pentapetalae</taxon>
        <taxon>rosids</taxon>
        <taxon>malvids</taxon>
        <taxon>Malvales</taxon>
        <taxon>Malvaceae</taxon>
        <taxon>Malvoideae</taxon>
        <taxon>Gossypium</taxon>
    </lineage>
</organism>
<proteinExistence type="predicted"/>
<keyword evidence="2" id="KW-1185">Reference proteome</keyword>
<name>A0A5B6WDF7_9ROSI</name>
<reference evidence="2" key="1">
    <citation type="journal article" date="2019" name="Plant Biotechnol. J.">
        <title>Genome sequencing of the Australian wild diploid species Gossypium australe highlights disease resistance and delayed gland morphogenesis.</title>
        <authorList>
            <person name="Cai Y."/>
            <person name="Cai X."/>
            <person name="Wang Q."/>
            <person name="Wang P."/>
            <person name="Zhang Y."/>
            <person name="Cai C."/>
            <person name="Xu Y."/>
            <person name="Wang K."/>
            <person name="Zhou Z."/>
            <person name="Wang C."/>
            <person name="Geng S."/>
            <person name="Li B."/>
            <person name="Dong Q."/>
            <person name="Hou Y."/>
            <person name="Wang H."/>
            <person name="Ai P."/>
            <person name="Liu Z."/>
            <person name="Yi F."/>
            <person name="Sun M."/>
            <person name="An G."/>
            <person name="Cheng J."/>
            <person name="Zhang Y."/>
            <person name="Shi Q."/>
            <person name="Xie Y."/>
            <person name="Shi X."/>
            <person name="Chang Y."/>
            <person name="Huang F."/>
            <person name="Chen Y."/>
            <person name="Hong S."/>
            <person name="Mi L."/>
            <person name="Sun Q."/>
            <person name="Zhang L."/>
            <person name="Zhou B."/>
            <person name="Peng R."/>
            <person name="Zhang X."/>
            <person name="Liu F."/>
        </authorList>
    </citation>
    <scope>NUCLEOTIDE SEQUENCE [LARGE SCALE GENOMIC DNA]</scope>
    <source>
        <strain evidence="2">cv. PA1801</strain>
    </source>
</reference>
<protein>
    <submittedName>
        <fullName evidence="1">Uncharacterized protein</fullName>
    </submittedName>
</protein>
<evidence type="ECO:0000313" key="2">
    <source>
        <dbReference type="Proteomes" id="UP000325315"/>
    </source>
</evidence>
<dbReference type="EMBL" id="SMMG02000003">
    <property type="protein sequence ID" value="KAA3479640.1"/>
    <property type="molecule type" value="Genomic_DNA"/>
</dbReference>
<accession>A0A5B6WDF7</accession>
<dbReference type="AlphaFoldDB" id="A0A5B6WDF7"/>
<dbReference type="Proteomes" id="UP000325315">
    <property type="component" value="Unassembled WGS sequence"/>
</dbReference>
<evidence type="ECO:0000313" key="1">
    <source>
        <dbReference type="EMBL" id="KAA3479640.1"/>
    </source>
</evidence>